<keyword evidence="6 11" id="KW-0863">Zinc-finger</keyword>
<evidence type="ECO:0000313" key="15">
    <source>
        <dbReference type="Proteomes" id="UP000324897"/>
    </source>
</evidence>
<dbReference type="SMART" id="SM01160">
    <property type="entry name" value="DUF1751"/>
    <property type="match status" value="1"/>
</dbReference>
<organism evidence="14 15">
    <name type="scientific">Eragrostis curvula</name>
    <name type="common">weeping love grass</name>
    <dbReference type="NCBI Taxonomy" id="38414"/>
    <lineage>
        <taxon>Eukaryota</taxon>
        <taxon>Viridiplantae</taxon>
        <taxon>Streptophyta</taxon>
        <taxon>Embryophyta</taxon>
        <taxon>Tracheophyta</taxon>
        <taxon>Spermatophyta</taxon>
        <taxon>Magnoliopsida</taxon>
        <taxon>Liliopsida</taxon>
        <taxon>Poales</taxon>
        <taxon>Poaceae</taxon>
        <taxon>PACMAD clade</taxon>
        <taxon>Chloridoideae</taxon>
        <taxon>Eragrostideae</taxon>
        <taxon>Eragrostidinae</taxon>
        <taxon>Eragrostis</taxon>
    </lineage>
</organism>
<dbReference type="PANTHER" id="PTHR43066:SF1">
    <property type="entry name" value="RHOMBOID PROTEIN 2"/>
    <property type="match status" value="1"/>
</dbReference>
<dbReference type="PROSITE" id="PS50199">
    <property type="entry name" value="ZF_RANBP2_2"/>
    <property type="match status" value="1"/>
</dbReference>
<evidence type="ECO:0000256" key="4">
    <source>
        <dbReference type="ARBA" id="ARBA00022692"/>
    </source>
</evidence>
<evidence type="ECO:0000256" key="9">
    <source>
        <dbReference type="ARBA" id="ARBA00022989"/>
    </source>
</evidence>
<keyword evidence="8" id="KW-0862">Zinc</keyword>
<feature type="transmembrane region" description="Helical" evidence="12">
    <location>
        <begin position="156"/>
        <end position="178"/>
    </location>
</feature>
<name>A0A5J9T8Z5_9POAL</name>
<protein>
    <recommendedName>
        <fullName evidence="13">RanBP2-type domain-containing protein</fullName>
    </recommendedName>
</protein>
<evidence type="ECO:0000259" key="13">
    <source>
        <dbReference type="PROSITE" id="PS50199"/>
    </source>
</evidence>
<dbReference type="PANTHER" id="PTHR43066">
    <property type="entry name" value="RHOMBOID-RELATED PROTEIN"/>
    <property type="match status" value="1"/>
</dbReference>
<evidence type="ECO:0000256" key="2">
    <source>
        <dbReference type="ARBA" id="ARBA00009045"/>
    </source>
</evidence>
<reference evidence="14 15" key="1">
    <citation type="journal article" date="2019" name="Sci. Rep.">
        <title>A high-quality genome of Eragrostis curvula grass provides insights into Poaceae evolution and supports new strategies to enhance forage quality.</title>
        <authorList>
            <person name="Carballo J."/>
            <person name="Santos B.A.C.M."/>
            <person name="Zappacosta D."/>
            <person name="Garbus I."/>
            <person name="Selva J.P."/>
            <person name="Gallo C.A."/>
            <person name="Diaz A."/>
            <person name="Albertini E."/>
            <person name="Caccamo M."/>
            <person name="Echenique V."/>
        </authorList>
    </citation>
    <scope>NUCLEOTIDE SEQUENCE [LARGE SCALE GENOMIC DNA]</scope>
    <source>
        <strain evidence="15">cv. Victoria</strain>
        <tissue evidence="14">Leaf</tissue>
    </source>
</reference>
<dbReference type="Gene3D" id="1.20.1540.10">
    <property type="entry name" value="Rhomboid-like"/>
    <property type="match status" value="1"/>
</dbReference>
<comment type="similarity">
    <text evidence="2">Belongs to the peptidase S54 family.</text>
</comment>
<dbReference type="AlphaFoldDB" id="A0A5J9T8Z5"/>
<comment type="caution">
    <text evidence="14">The sequence shown here is derived from an EMBL/GenBank/DDBJ whole genome shotgun (WGS) entry which is preliminary data.</text>
</comment>
<keyword evidence="4 12" id="KW-0812">Transmembrane</keyword>
<keyword evidence="7" id="KW-0378">Hydrolase</keyword>
<dbReference type="InterPro" id="IPR001876">
    <property type="entry name" value="Znf_RanBP2"/>
</dbReference>
<dbReference type="InterPro" id="IPR035952">
    <property type="entry name" value="Rhomboid-like_sf"/>
</dbReference>
<feature type="transmembrane region" description="Helical" evidence="12">
    <location>
        <begin position="125"/>
        <end position="144"/>
    </location>
</feature>
<dbReference type="InterPro" id="IPR022764">
    <property type="entry name" value="Peptidase_S54_rhomboid_dom"/>
</dbReference>
<keyword evidence="5" id="KW-0479">Metal-binding</keyword>
<comment type="subcellular location">
    <subcellularLocation>
        <location evidence="1">Membrane</location>
        <topology evidence="1">Multi-pass membrane protein</topology>
    </subcellularLocation>
</comment>
<evidence type="ECO:0000256" key="6">
    <source>
        <dbReference type="ARBA" id="ARBA00022771"/>
    </source>
</evidence>
<evidence type="ECO:0000256" key="5">
    <source>
        <dbReference type="ARBA" id="ARBA00022723"/>
    </source>
</evidence>
<evidence type="ECO:0000313" key="14">
    <source>
        <dbReference type="EMBL" id="TVU07792.1"/>
    </source>
</evidence>
<feature type="domain" description="RanBP2-type" evidence="13">
    <location>
        <begin position="259"/>
        <end position="288"/>
    </location>
</feature>
<dbReference type="EMBL" id="RWGY01000039">
    <property type="protein sequence ID" value="TVU07792.1"/>
    <property type="molecule type" value="Genomic_DNA"/>
</dbReference>
<dbReference type="GO" id="GO:0016020">
    <property type="term" value="C:membrane"/>
    <property type="evidence" value="ECO:0007669"/>
    <property type="project" value="UniProtKB-SubCell"/>
</dbReference>
<evidence type="ECO:0000256" key="8">
    <source>
        <dbReference type="ARBA" id="ARBA00022833"/>
    </source>
</evidence>
<dbReference type="GO" id="GO:0004252">
    <property type="term" value="F:serine-type endopeptidase activity"/>
    <property type="evidence" value="ECO:0007669"/>
    <property type="project" value="InterPro"/>
</dbReference>
<evidence type="ECO:0000256" key="3">
    <source>
        <dbReference type="ARBA" id="ARBA00022670"/>
    </source>
</evidence>
<keyword evidence="3" id="KW-0645">Protease</keyword>
<dbReference type="GO" id="GO:0006508">
    <property type="term" value="P:proteolysis"/>
    <property type="evidence" value="ECO:0007669"/>
    <property type="project" value="UniProtKB-KW"/>
</dbReference>
<dbReference type="Pfam" id="PF01694">
    <property type="entry name" value="Rhomboid"/>
    <property type="match status" value="1"/>
</dbReference>
<keyword evidence="10 12" id="KW-0472">Membrane</keyword>
<gene>
    <name evidence="14" type="ORF">EJB05_41161</name>
</gene>
<keyword evidence="9 12" id="KW-1133">Transmembrane helix</keyword>
<sequence length="305" mass="33448">MGISMSTARYKICRFNEKPNGGMFALLGLQVLLEYGRTGAARPPVTAALLAANSLVYLRLGPLDDILPMNCDVSFNPYRIIEGGQWSRLLSSPFVHAHEPHIFFNMTNLLWLGSELEPAMGSARFAAMVATLLGLSQGITLLLCKGLYFLGDGTEYFVHHAVGFSGVLFAMKVVWTAWCPKDTMSLVLVMPAKYTTWAELLLTKTMVPQSSFIGHLGGILAGYVYLRLNRLFGGPEPPTRRFAPRAMGARHASARKTPPPGLWRCSSCACDNLLSSNICGTCSTAREDLAFMRRRLQPPSSRDAP</sequence>
<dbReference type="PROSITE" id="PS01358">
    <property type="entry name" value="ZF_RANBP2_1"/>
    <property type="match status" value="1"/>
</dbReference>
<feature type="non-terminal residue" evidence="14">
    <location>
        <position position="1"/>
    </location>
</feature>
<keyword evidence="15" id="KW-1185">Reference proteome</keyword>
<evidence type="ECO:0000256" key="12">
    <source>
        <dbReference type="SAM" id="Phobius"/>
    </source>
</evidence>
<dbReference type="Proteomes" id="UP000324897">
    <property type="component" value="Chromosome 3"/>
</dbReference>
<evidence type="ECO:0000256" key="10">
    <source>
        <dbReference type="ARBA" id="ARBA00023136"/>
    </source>
</evidence>
<evidence type="ECO:0000256" key="1">
    <source>
        <dbReference type="ARBA" id="ARBA00004141"/>
    </source>
</evidence>
<dbReference type="SUPFAM" id="SSF144091">
    <property type="entry name" value="Rhomboid-like"/>
    <property type="match status" value="1"/>
</dbReference>
<evidence type="ECO:0000256" key="7">
    <source>
        <dbReference type="ARBA" id="ARBA00022801"/>
    </source>
</evidence>
<dbReference type="Gramene" id="TVU07792">
    <property type="protein sequence ID" value="TVU07792"/>
    <property type="gene ID" value="EJB05_41161"/>
</dbReference>
<proteinExistence type="inferred from homology"/>
<dbReference type="OrthoDB" id="10257275at2759"/>
<evidence type="ECO:0000256" key="11">
    <source>
        <dbReference type="PROSITE-ProRule" id="PRU00322"/>
    </source>
</evidence>
<accession>A0A5J9T8Z5</accession>
<dbReference type="FunFam" id="1.20.1540.10:FF:000008">
    <property type="entry name" value="RHOMBOID-like protein 13"/>
    <property type="match status" value="1"/>
</dbReference>
<dbReference type="GO" id="GO:0008270">
    <property type="term" value="F:zinc ion binding"/>
    <property type="evidence" value="ECO:0007669"/>
    <property type="project" value="UniProtKB-KW"/>
</dbReference>